<gene>
    <name evidence="2" type="ORF">SVUK_LOCUS1604</name>
</gene>
<dbReference type="AlphaFoldDB" id="A0A3P7IAQ7"/>
<feature type="compositionally biased region" description="Basic and acidic residues" evidence="1">
    <location>
        <begin position="129"/>
        <end position="157"/>
    </location>
</feature>
<dbReference type="Proteomes" id="UP000270094">
    <property type="component" value="Unassembled WGS sequence"/>
</dbReference>
<feature type="compositionally biased region" description="Polar residues" evidence="1">
    <location>
        <begin position="1"/>
        <end position="12"/>
    </location>
</feature>
<evidence type="ECO:0000313" key="2">
    <source>
        <dbReference type="EMBL" id="VDM66606.1"/>
    </source>
</evidence>
<feature type="region of interest" description="Disordered" evidence="1">
    <location>
        <begin position="82"/>
        <end position="157"/>
    </location>
</feature>
<feature type="region of interest" description="Disordered" evidence="1">
    <location>
        <begin position="1"/>
        <end position="39"/>
    </location>
</feature>
<feature type="compositionally biased region" description="Polar residues" evidence="1">
    <location>
        <begin position="99"/>
        <end position="114"/>
    </location>
</feature>
<keyword evidence="3" id="KW-1185">Reference proteome</keyword>
<sequence>MPTSLNGVNFFNPTEEEEEQHTSDPQSASVDEKAISKPVLDPLENLKNCSLTPAIGSNSKVGVDIQALLCKLFEERIDRSTMNKSVSQDLPTIKGGNPSEASSQPSQIKSPQVKSSASRASQSSGAMSDVKKREQLQAKKVSSEAKDESTDVGNTKEKLDDHKLVKETVVKVDSTKPLSKQNEVNLARSSSMCLCEAKDKYLAEEDCAEESSYAVYSDVTSAFAPIPKQKESGFLSPLLKEDDTQSDSKKFTKNLKKRTKAALKESLFKKLKPRKIYRPLWERTLSPGLTPTRYRLFPILIQSRFCTCDLIGIFGGACASFLAAGHPLLLATKRLPHVVVMLERCRFWFYIFLISKFNMRLGSPTNSFDVSQRCK</sequence>
<dbReference type="EMBL" id="UYYB01003271">
    <property type="protein sequence ID" value="VDM66606.1"/>
    <property type="molecule type" value="Genomic_DNA"/>
</dbReference>
<dbReference type="OrthoDB" id="5874093at2759"/>
<evidence type="ECO:0000313" key="3">
    <source>
        <dbReference type="Proteomes" id="UP000270094"/>
    </source>
</evidence>
<reference evidence="2 3" key="1">
    <citation type="submission" date="2018-11" db="EMBL/GenBank/DDBJ databases">
        <authorList>
            <consortium name="Pathogen Informatics"/>
        </authorList>
    </citation>
    <scope>NUCLEOTIDE SEQUENCE [LARGE SCALE GENOMIC DNA]</scope>
</reference>
<name>A0A3P7IAQ7_STRVU</name>
<evidence type="ECO:0000256" key="1">
    <source>
        <dbReference type="SAM" id="MobiDB-lite"/>
    </source>
</evidence>
<proteinExistence type="predicted"/>
<organism evidence="2 3">
    <name type="scientific">Strongylus vulgaris</name>
    <name type="common">Blood worm</name>
    <dbReference type="NCBI Taxonomy" id="40348"/>
    <lineage>
        <taxon>Eukaryota</taxon>
        <taxon>Metazoa</taxon>
        <taxon>Ecdysozoa</taxon>
        <taxon>Nematoda</taxon>
        <taxon>Chromadorea</taxon>
        <taxon>Rhabditida</taxon>
        <taxon>Rhabditina</taxon>
        <taxon>Rhabditomorpha</taxon>
        <taxon>Strongyloidea</taxon>
        <taxon>Strongylidae</taxon>
        <taxon>Strongylus</taxon>
    </lineage>
</organism>
<feature type="compositionally biased region" description="Low complexity" evidence="1">
    <location>
        <begin position="115"/>
        <end position="128"/>
    </location>
</feature>
<protein>
    <submittedName>
        <fullName evidence="2">Uncharacterized protein</fullName>
    </submittedName>
</protein>
<accession>A0A3P7IAQ7</accession>